<dbReference type="RefSeq" id="WP_069584211.1">
    <property type="nucleotide sequence ID" value="NZ_LMVM01000012.1"/>
</dbReference>
<evidence type="ECO:0000313" key="2">
    <source>
        <dbReference type="Proteomes" id="UP000217784"/>
    </source>
</evidence>
<organism evidence="1 2">
    <name type="scientific">Methanobacterium bryantii</name>
    <dbReference type="NCBI Taxonomy" id="2161"/>
    <lineage>
        <taxon>Archaea</taxon>
        <taxon>Methanobacteriati</taxon>
        <taxon>Methanobacteriota</taxon>
        <taxon>Methanomada group</taxon>
        <taxon>Methanobacteria</taxon>
        <taxon>Methanobacteriales</taxon>
        <taxon>Methanobacteriaceae</taxon>
        <taxon>Methanobacterium</taxon>
    </lineage>
</organism>
<evidence type="ECO:0000313" key="1">
    <source>
        <dbReference type="EMBL" id="PAV05056.1"/>
    </source>
</evidence>
<dbReference type="EMBL" id="LMVM01000012">
    <property type="protein sequence ID" value="PAV05056.1"/>
    <property type="molecule type" value="Genomic_DNA"/>
</dbReference>
<dbReference type="GO" id="GO:0008168">
    <property type="term" value="F:methyltransferase activity"/>
    <property type="evidence" value="ECO:0007669"/>
    <property type="project" value="UniProtKB-KW"/>
</dbReference>
<keyword evidence="1" id="KW-0489">Methyltransferase</keyword>
<proteinExistence type="predicted"/>
<accession>A0A2A2H6V8</accession>
<keyword evidence="1" id="KW-0808">Transferase</keyword>
<dbReference type="Gene3D" id="3.40.50.150">
    <property type="entry name" value="Vaccinia Virus protein VP39"/>
    <property type="match status" value="1"/>
</dbReference>
<dbReference type="GO" id="GO:0032259">
    <property type="term" value="P:methylation"/>
    <property type="evidence" value="ECO:0007669"/>
    <property type="project" value="UniProtKB-KW"/>
</dbReference>
<reference evidence="1 2" key="1">
    <citation type="journal article" date="2017" name="BMC Genomics">
        <title>Genomic analysis of methanogenic archaea reveals a shift towards energy conservation.</title>
        <authorList>
            <person name="Gilmore S.P."/>
            <person name="Henske J.K."/>
            <person name="Sexton J.A."/>
            <person name="Solomon K.V."/>
            <person name="Seppala S."/>
            <person name="Yoo J.I."/>
            <person name="Huyett L.M."/>
            <person name="Pressman A."/>
            <person name="Cogan J.Z."/>
            <person name="Kivenson V."/>
            <person name="Peng X."/>
            <person name="Tan Y."/>
            <person name="Valentine D.L."/>
            <person name="O'Malley M.A."/>
        </authorList>
    </citation>
    <scope>NUCLEOTIDE SEQUENCE [LARGE SCALE GENOMIC DNA]</scope>
    <source>
        <strain evidence="1 2">M.o.H.</strain>
    </source>
</reference>
<protein>
    <submittedName>
        <fullName evidence="1">SAM-dependent methyltransferase</fullName>
    </submittedName>
</protein>
<name>A0A2A2H6V8_METBR</name>
<dbReference type="AlphaFoldDB" id="A0A2A2H6V8"/>
<comment type="caution">
    <text evidence="1">The sequence shown here is derived from an EMBL/GenBank/DDBJ whole genome shotgun (WGS) entry which is preliminary data.</text>
</comment>
<gene>
    <name evidence="1" type="ORF">ASJ80_12210</name>
</gene>
<keyword evidence="2" id="KW-1185">Reference proteome</keyword>
<dbReference type="InterPro" id="IPR029063">
    <property type="entry name" value="SAM-dependent_MTases_sf"/>
</dbReference>
<dbReference type="Proteomes" id="UP000217784">
    <property type="component" value="Unassembled WGS sequence"/>
</dbReference>
<sequence>MQLKEVVPLGRTLTEYTAMFSLNKADLNKNILDCGGGPSSFNYEMKMQNKEVITIDPLYQFSKEDIEKRIGETFDDVMAQAKSNKDDYIWKNIKNVEELAETRMTSMKLFLNDFETGRNEKHYINAALPYLPFKNEEFDLALSSHFLFLYSDMLSLDFHISAVDEMLRVAHEVRIFPLLDLNTDKSCHVEEIIKIFKEKEMQVSIETVDYEFQRGGNQLMRICKN</sequence>